<comment type="catalytic activity">
    <reaction evidence="1">
        <text>ATP + protein L-histidine = ADP + protein N-phospho-L-histidine.</text>
        <dbReference type="EC" id="2.7.13.3"/>
    </reaction>
</comment>
<dbReference type="NCBIfam" id="NF040691">
    <property type="entry name" value="MtrAB_MtrB"/>
    <property type="match status" value="1"/>
</dbReference>
<dbReference type="EC" id="2.7.13.3" evidence="3"/>
<evidence type="ECO:0000313" key="16">
    <source>
        <dbReference type="EMBL" id="MDR7364022.1"/>
    </source>
</evidence>
<dbReference type="InterPro" id="IPR036890">
    <property type="entry name" value="HATPase_C_sf"/>
</dbReference>
<comment type="caution">
    <text evidence="16">The sequence shown here is derived from an EMBL/GenBank/DDBJ whole genome shotgun (WGS) entry which is preliminary data.</text>
</comment>
<keyword evidence="9" id="KW-0902">Two-component regulatory system</keyword>
<dbReference type="RefSeq" id="WP_310305117.1">
    <property type="nucleotide sequence ID" value="NZ_BAAAPS010000005.1"/>
</dbReference>
<evidence type="ECO:0000256" key="10">
    <source>
        <dbReference type="ARBA" id="ARBA00023136"/>
    </source>
</evidence>
<dbReference type="PANTHER" id="PTHR45436:SF5">
    <property type="entry name" value="SENSOR HISTIDINE KINASE TRCS"/>
    <property type="match status" value="1"/>
</dbReference>
<feature type="domain" description="Histidine kinase" evidence="14">
    <location>
        <begin position="309"/>
        <end position="529"/>
    </location>
</feature>
<dbReference type="SMART" id="SM00387">
    <property type="entry name" value="HATPase_c"/>
    <property type="match status" value="1"/>
</dbReference>
<dbReference type="InterPro" id="IPR003661">
    <property type="entry name" value="HisK_dim/P_dom"/>
</dbReference>
<keyword evidence="4" id="KW-0597">Phosphoprotein</keyword>
<evidence type="ECO:0000256" key="12">
    <source>
        <dbReference type="SAM" id="MobiDB-lite"/>
    </source>
</evidence>
<dbReference type="CDD" id="cd06225">
    <property type="entry name" value="HAMP"/>
    <property type="match status" value="1"/>
</dbReference>
<keyword evidence="17" id="KW-1185">Reference proteome</keyword>
<evidence type="ECO:0000256" key="9">
    <source>
        <dbReference type="ARBA" id="ARBA00023012"/>
    </source>
</evidence>
<evidence type="ECO:0000256" key="7">
    <source>
        <dbReference type="ARBA" id="ARBA00022777"/>
    </source>
</evidence>
<proteinExistence type="predicted"/>
<dbReference type="SUPFAM" id="SSF55874">
    <property type="entry name" value="ATPase domain of HSP90 chaperone/DNA topoisomerase II/histidine kinase"/>
    <property type="match status" value="1"/>
</dbReference>
<dbReference type="PANTHER" id="PTHR45436">
    <property type="entry name" value="SENSOR HISTIDINE KINASE YKOH"/>
    <property type="match status" value="1"/>
</dbReference>
<keyword evidence="5 16" id="KW-0808">Transferase</keyword>
<sequence length="552" mass="58703">MLASARSALARAAASAARLWRRSLQARVVLSTVALTALVVALLGVALLRQISDGLVGERVEVALAEAGQSSAEVQKSLSAASTDFDVEAQLSDLAARVVERGRSQGYDVVLIGPLATSPGSTGDGTGPTGGGQRFSPGLDPTSVPPALRRKVESPTGGGDGWTYTELRSGGGATGSDEPTRVPAVVVGSRLVLPADGGTYALYHLFPMGQEEQTLALVRRALLTSGLLLMLLVAGVAFLVARQVVTPVRLARRVAERIASGRLEERMQVRGEDDIARLAGSFNQMAASLQKQIRALEDMSAGQRRFVSDVSHELRTPLTTVRMAADVLHDGRHRFDPVTARSAELLHTELDRFENLLTGLLEISRFDAGAATMHLDRVDLVDVARRVVGSMSLLAEDAGVRLVLLPPDLPCVVEADALRVERVVRNLVGNAIDYARPAIVPDIEVRVAGNDTACALTVRDHGVGLAPGDETRVFNRFWRADPARARTTGGTGLGLAIAREDARLHGGWLEAWGRPGEGAQFRLTLPRRAGEDPVSSPLPLQPEPAPSRAVTR</sequence>
<dbReference type="Gene3D" id="1.10.287.130">
    <property type="match status" value="1"/>
</dbReference>
<dbReference type="InterPro" id="IPR036097">
    <property type="entry name" value="HisK_dim/P_sf"/>
</dbReference>
<keyword evidence="7 16" id="KW-0418">Kinase</keyword>
<evidence type="ECO:0000256" key="2">
    <source>
        <dbReference type="ARBA" id="ARBA00004236"/>
    </source>
</evidence>
<evidence type="ECO:0000256" key="4">
    <source>
        <dbReference type="ARBA" id="ARBA00022553"/>
    </source>
</evidence>
<dbReference type="PROSITE" id="PS50109">
    <property type="entry name" value="HIS_KIN"/>
    <property type="match status" value="1"/>
</dbReference>
<dbReference type="Gene3D" id="3.30.565.10">
    <property type="entry name" value="Histidine kinase-like ATPase, C-terminal domain"/>
    <property type="match status" value="1"/>
</dbReference>
<dbReference type="Pfam" id="PF00512">
    <property type="entry name" value="HisKA"/>
    <property type="match status" value="1"/>
</dbReference>
<dbReference type="EMBL" id="JAVDYG010000001">
    <property type="protein sequence ID" value="MDR7364022.1"/>
    <property type="molecule type" value="Genomic_DNA"/>
</dbReference>
<dbReference type="InterPro" id="IPR003660">
    <property type="entry name" value="HAMP_dom"/>
</dbReference>
<keyword evidence="8 13" id="KW-1133">Transmembrane helix</keyword>
<dbReference type="InterPro" id="IPR003594">
    <property type="entry name" value="HATPase_dom"/>
</dbReference>
<keyword evidence="6 13" id="KW-0812">Transmembrane</keyword>
<dbReference type="CDD" id="cd00082">
    <property type="entry name" value="HisKA"/>
    <property type="match status" value="1"/>
</dbReference>
<evidence type="ECO:0000256" key="1">
    <source>
        <dbReference type="ARBA" id="ARBA00000085"/>
    </source>
</evidence>
<accession>A0ABU2C041</accession>
<dbReference type="Proteomes" id="UP001183648">
    <property type="component" value="Unassembled WGS sequence"/>
</dbReference>
<evidence type="ECO:0000313" key="17">
    <source>
        <dbReference type="Proteomes" id="UP001183648"/>
    </source>
</evidence>
<dbReference type="SMART" id="SM00304">
    <property type="entry name" value="HAMP"/>
    <property type="match status" value="1"/>
</dbReference>
<dbReference type="SMART" id="SM00388">
    <property type="entry name" value="HisKA"/>
    <property type="match status" value="1"/>
</dbReference>
<dbReference type="PRINTS" id="PR00344">
    <property type="entry name" value="BCTRLSENSOR"/>
</dbReference>
<dbReference type="Gene3D" id="6.10.340.10">
    <property type="match status" value="1"/>
</dbReference>
<keyword evidence="10 13" id="KW-0472">Membrane</keyword>
<dbReference type="GO" id="GO:0004673">
    <property type="term" value="F:protein histidine kinase activity"/>
    <property type="evidence" value="ECO:0007669"/>
    <property type="project" value="UniProtKB-EC"/>
</dbReference>
<dbReference type="Pfam" id="PF00672">
    <property type="entry name" value="HAMP"/>
    <property type="match status" value="1"/>
</dbReference>
<dbReference type="InterPro" id="IPR047669">
    <property type="entry name" value="MtrAB_MtrB"/>
</dbReference>
<dbReference type="InterPro" id="IPR005467">
    <property type="entry name" value="His_kinase_dom"/>
</dbReference>
<feature type="region of interest" description="Disordered" evidence="12">
    <location>
        <begin position="526"/>
        <end position="552"/>
    </location>
</feature>
<organism evidence="16 17">
    <name type="scientific">Nocardioides marmoribigeumensis</name>
    <dbReference type="NCBI Taxonomy" id="433649"/>
    <lineage>
        <taxon>Bacteria</taxon>
        <taxon>Bacillati</taxon>
        <taxon>Actinomycetota</taxon>
        <taxon>Actinomycetes</taxon>
        <taxon>Propionibacteriales</taxon>
        <taxon>Nocardioidaceae</taxon>
        <taxon>Nocardioides</taxon>
    </lineage>
</organism>
<dbReference type="SUPFAM" id="SSF158472">
    <property type="entry name" value="HAMP domain-like"/>
    <property type="match status" value="1"/>
</dbReference>
<feature type="transmembrane region" description="Helical" evidence="13">
    <location>
        <begin position="26"/>
        <end position="48"/>
    </location>
</feature>
<evidence type="ECO:0000259" key="15">
    <source>
        <dbReference type="PROSITE" id="PS50885"/>
    </source>
</evidence>
<feature type="compositionally biased region" description="Gly residues" evidence="12">
    <location>
        <begin position="122"/>
        <end position="133"/>
    </location>
</feature>
<gene>
    <name evidence="16" type="ORF">J2S63_003575</name>
</gene>
<dbReference type="InterPro" id="IPR050428">
    <property type="entry name" value="TCS_sensor_his_kinase"/>
</dbReference>
<reference evidence="16 17" key="1">
    <citation type="submission" date="2023-07" db="EMBL/GenBank/DDBJ databases">
        <title>Sequencing the genomes of 1000 actinobacteria strains.</title>
        <authorList>
            <person name="Klenk H.-P."/>
        </authorList>
    </citation>
    <scope>NUCLEOTIDE SEQUENCE [LARGE SCALE GENOMIC DNA]</scope>
    <source>
        <strain evidence="16 17">DSM 19426</strain>
    </source>
</reference>
<evidence type="ECO:0000259" key="14">
    <source>
        <dbReference type="PROSITE" id="PS50109"/>
    </source>
</evidence>
<protein>
    <recommendedName>
        <fullName evidence="11">Sensor histidine kinase MtrB</fullName>
        <ecNumber evidence="3">2.7.13.3</ecNumber>
    </recommendedName>
</protein>
<dbReference type="Pfam" id="PF02518">
    <property type="entry name" value="HATPase_c"/>
    <property type="match status" value="1"/>
</dbReference>
<feature type="region of interest" description="Disordered" evidence="12">
    <location>
        <begin position="117"/>
        <end position="180"/>
    </location>
</feature>
<evidence type="ECO:0000256" key="8">
    <source>
        <dbReference type="ARBA" id="ARBA00022989"/>
    </source>
</evidence>
<dbReference type="SUPFAM" id="SSF47384">
    <property type="entry name" value="Homodimeric domain of signal transducing histidine kinase"/>
    <property type="match status" value="1"/>
</dbReference>
<feature type="domain" description="HAMP" evidence="15">
    <location>
        <begin position="242"/>
        <end position="294"/>
    </location>
</feature>
<evidence type="ECO:0000256" key="6">
    <source>
        <dbReference type="ARBA" id="ARBA00022692"/>
    </source>
</evidence>
<dbReference type="InterPro" id="IPR004358">
    <property type="entry name" value="Sig_transdc_His_kin-like_C"/>
</dbReference>
<evidence type="ECO:0000256" key="3">
    <source>
        <dbReference type="ARBA" id="ARBA00012438"/>
    </source>
</evidence>
<evidence type="ECO:0000256" key="5">
    <source>
        <dbReference type="ARBA" id="ARBA00022679"/>
    </source>
</evidence>
<dbReference type="CDD" id="cd00075">
    <property type="entry name" value="HATPase"/>
    <property type="match status" value="1"/>
</dbReference>
<comment type="subcellular location">
    <subcellularLocation>
        <location evidence="2">Cell membrane</location>
    </subcellularLocation>
</comment>
<dbReference type="PROSITE" id="PS50885">
    <property type="entry name" value="HAMP"/>
    <property type="match status" value="1"/>
</dbReference>
<evidence type="ECO:0000256" key="13">
    <source>
        <dbReference type="SAM" id="Phobius"/>
    </source>
</evidence>
<name>A0ABU2C041_9ACTN</name>
<evidence type="ECO:0000256" key="11">
    <source>
        <dbReference type="ARBA" id="ARBA00035305"/>
    </source>
</evidence>